<organism evidence="3">
    <name type="scientific">Perkinsus marinus (strain ATCC 50983 / TXsc)</name>
    <dbReference type="NCBI Taxonomy" id="423536"/>
    <lineage>
        <taxon>Eukaryota</taxon>
        <taxon>Sar</taxon>
        <taxon>Alveolata</taxon>
        <taxon>Perkinsozoa</taxon>
        <taxon>Perkinsea</taxon>
        <taxon>Perkinsida</taxon>
        <taxon>Perkinsidae</taxon>
        <taxon>Perkinsus</taxon>
    </lineage>
</organism>
<dbReference type="FunCoup" id="C5LYP1">
    <property type="interactions" value="477"/>
</dbReference>
<accession>C5LYP1</accession>
<proteinExistence type="predicted"/>
<dbReference type="GO" id="GO:0016485">
    <property type="term" value="P:protein processing"/>
    <property type="evidence" value="ECO:0007669"/>
    <property type="project" value="TreeGrafter"/>
</dbReference>
<sequence length="707" mass="77905">MPDFGSKSQVSMAWLLNDKRLTMDDRIRYAVFDSLMLGRASSPLARKLLDSGLGKSLAIGSGVQDDLRQAVYSVGLKDVAKEDEGKVGELVMKCLGEVRAEGVDPLDVQAALNSVEFKLREFNTGQLPRGVAWFLSVAPEYLYNGREHDVSELMRFEAPLRRLREDIAADKPVFEGIIDGIIGNKHRIVVITSPEEGKGERLRREEKELLEEVQKDGGRQLATGCERMMVWQNSEDSFEDISKIPMLRKADMPREDEEISCDEDQGILWHPEIRTQGLVYADVVFDATGLNIEEQCRLPVVMRGLTELGLHKADSVQQLHRRIEMGTGGISGGIVNVATQGGGRTAAVVRGRCLLEKVEAMADLMVAIVNDCDWLGDRRRLAEVVDELCSNWEQSMLIGAGHQLALSAAYSSLPTHSRVHDANRRSYAQSGLPYYRELLRLRKLLSSEETWEQAAGELRATAQNAMNRDTFAVVSAAGPEASRDAWGSFGERLTAPGSVSQASAVSRTSLGIPGEMYGIVAPSVQIGYNARALTVPDDTDVGTAIVAAQLVNMNYMWQQIRMRGGAYGASCQFNHRSKSFGMTTYRDPHVKRSLEIMRDAGKWLQDRSSLDDRTVEQATVGVIGQLEIGHLMPDETLRTSLIRWLAGESREERQARRLGILGATREGIEDIGRRVGEAELCAEVCIGNGAALEEAGVSPLLPLVDHV</sequence>
<dbReference type="AlphaFoldDB" id="C5LYP1"/>
<dbReference type="InterPro" id="IPR013578">
    <property type="entry name" value="Peptidase_M16C_assoc"/>
</dbReference>
<feature type="domain" description="Peptidase M16C associated" evidence="1">
    <location>
        <begin position="192"/>
        <end position="441"/>
    </location>
</feature>
<evidence type="ECO:0000313" key="3">
    <source>
        <dbReference type="Proteomes" id="UP000007800"/>
    </source>
</evidence>
<dbReference type="PANTHER" id="PTHR43016">
    <property type="entry name" value="PRESEQUENCE PROTEASE"/>
    <property type="match status" value="1"/>
</dbReference>
<name>C5LYP1_PERM5</name>
<dbReference type="EMBL" id="GG686808">
    <property type="protein sequence ID" value="EEQ98279.1"/>
    <property type="molecule type" value="Genomic_DNA"/>
</dbReference>
<dbReference type="OrthoDB" id="311076at2759"/>
<dbReference type="RefSeq" id="XP_002765562.1">
    <property type="nucleotide sequence ID" value="XM_002765516.1"/>
</dbReference>
<dbReference type="GO" id="GO:0046872">
    <property type="term" value="F:metal ion binding"/>
    <property type="evidence" value="ECO:0007669"/>
    <property type="project" value="InterPro"/>
</dbReference>
<dbReference type="Pfam" id="PF05193">
    <property type="entry name" value="Peptidase_M16_C"/>
    <property type="match status" value="1"/>
</dbReference>
<dbReference type="InterPro" id="IPR011249">
    <property type="entry name" value="Metalloenz_LuxS/M16"/>
</dbReference>
<dbReference type="Pfam" id="PF22516">
    <property type="entry name" value="PreP_C"/>
    <property type="match status" value="1"/>
</dbReference>
<evidence type="ECO:0000313" key="2">
    <source>
        <dbReference type="EMBL" id="EEQ98279.1"/>
    </source>
</evidence>
<dbReference type="InterPro" id="IPR055130">
    <property type="entry name" value="PreP_C"/>
</dbReference>
<keyword evidence="3" id="KW-1185">Reference proteome</keyword>
<dbReference type="InParanoid" id="C5LYP1"/>
<dbReference type="PANTHER" id="PTHR43016:SF13">
    <property type="entry name" value="PRESEQUENCE PROTEASE, MITOCHONDRIAL"/>
    <property type="match status" value="1"/>
</dbReference>
<dbReference type="InterPro" id="IPR007863">
    <property type="entry name" value="Peptidase_M16_C"/>
</dbReference>
<dbReference type="GO" id="GO:0004222">
    <property type="term" value="F:metalloendopeptidase activity"/>
    <property type="evidence" value="ECO:0007669"/>
    <property type="project" value="TreeGrafter"/>
</dbReference>
<dbReference type="Pfam" id="PF08367">
    <property type="entry name" value="M16C_assoc"/>
    <property type="match status" value="1"/>
</dbReference>
<dbReference type="Proteomes" id="UP000007800">
    <property type="component" value="Unassembled WGS sequence"/>
</dbReference>
<dbReference type="SUPFAM" id="SSF63411">
    <property type="entry name" value="LuxS/MPP-like metallohydrolase"/>
    <property type="match status" value="3"/>
</dbReference>
<protein>
    <submittedName>
        <fullName evidence="2">Protein hypA, putative</fullName>
    </submittedName>
</protein>
<dbReference type="SMART" id="SM01264">
    <property type="entry name" value="M16C_associated"/>
    <property type="match status" value="1"/>
</dbReference>
<evidence type="ECO:0000259" key="1">
    <source>
        <dbReference type="SMART" id="SM01264"/>
    </source>
</evidence>
<gene>
    <name evidence="2" type="ORF">Pmar_PMAR002099</name>
</gene>
<dbReference type="OMA" id="NMVCINW"/>
<reference evidence="2 3" key="1">
    <citation type="submission" date="2008-07" db="EMBL/GenBank/DDBJ databases">
        <authorList>
            <person name="El-Sayed N."/>
            <person name="Caler E."/>
            <person name="Inman J."/>
            <person name="Amedeo P."/>
            <person name="Hass B."/>
            <person name="Wortman J."/>
        </authorList>
    </citation>
    <scope>NUCLEOTIDE SEQUENCE [LARGE SCALE GENOMIC DNA]</scope>
    <source>
        <strain evidence="3">ATCC 50983 / TXsc</strain>
    </source>
</reference>
<dbReference type="GeneID" id="9040720"/>
<dbReference type="Gene3D" id="3.30.830.10">
    <property type="entry name" value="Metalloenzyme, LuxS/M16 peptidase-like"/>
    <property type="match status" value="3"/>
</dbReference>